<evidence type="ECO:0000313" key="2">
    <source>
        <dbReference type="Proteomes" id="UP000502508"/>
    </source>
</evidence>
<gene>
    <name evidence="1" type="ORF">Pflav_036410</name>
</gene>
<evidence type="ECO:0000313" key="1">
    <source>
        <dbReference type="EMBL" id="BCB77231.1"/>
    </source>
</evidence>
<sequence>MPATVTLLSPTAETGSARSAFSMSHRWKVCSGPPSRLSLNSSRYSVPEIWYDTCAVARSPSVSTLSSRNWSGGV</sequence>
<protein>
    <submittedName>
        <fullName evidence="1">Uncharacterized protein</fullName>
    </submittedName>
</protein>
<accession>A0A6F8XU12</accession>
<dbReference type="KEGG" id="pfla:Pflav_036410"/>
<keyword evidence="2" id="KW-1185">Reference proteome</keyword>
<dbReference type="Proteomes" id="UP000502508">
    <property type="component" value="Chromosome"/>
</dbReference>
<organism evidence="1 2">
    <name type="scientific">Phytohabitans flavus</name>
    <dbReference type="NCBI Taxonomy" id="1076124"/>
    <lineage>
        <taxon>Bacteria</taxon>
        <taxon>Bacillati</taxon>
        <taxon>Actinomycetota</taxon>
        <taxon>Actinomycetes</taxon>
        <taxon>Micromonosporales</taxon>
        <taxon>Micromonosporaceae</taxon>
    </lineage>
</organism>
<dbReference type="AlphaFoldDB" id="A0A6F8XU12"/>
<proteinExistence type="predicted"/>
<reference evidence="1 2" key="1">
    <citation type="submission" date="2020-03" db="EMBL/GenBank/DDBJ databases">
        <title>Whole genome shotgun sequence of Phytohabitans flavus NBRC 107702.</title>
        <authorList>
            <person name="Komaki H."/>
            <person name="Tamura T."/>
        </authorList>
    </citation>
    <scope>NUCLEOTIDE SEQUENCE [LARGE SCALE GENOMIC DNA]</scope>
    <source>
        <strain evidence="1 2">NBRC 107702</strain>
    </source>
</reference>
<dbReference type="EMBL" id="AP022870">
    <property type="protein sequence ID" value="BCB77231.1"/>
    <property type="molecule type" value="Genomic_DNA"/>
</dbReference>
<reference evidence="1 2" key="2">
    <citation type="submission" date="2020-03" db="EMBL/GenBank/DDBJ databases">
        <authorList>
            <person name="Ichikawa N."/>
            <person name="Kimura A."/>
            <person name="Kitahashi Y."/>
            <person name="Uohara A."/>
        </authorList>
    </citation>
    <scope>NUCLEOTIDE SEQUENCE [LARGE SCALE GENOMIC DNA]</scope>
    <source>
        <strain evidence="1 2">NBRC 107702</strain>
    </source>
</reference>
<name>A0A6F8XU12_9ACTN</name>